<feature type="region of interest" description="Disordered" evidence="1">
    <location>
        <begin position="79"/>
        <end position="111"/>
    </location>
</feature>
<accession>A0A6J7PHA5</accession>
<name>A0A6J7PHA5_9ZZZZ</name>
<organism evidence="2">
    <name type="scientific">freshwater metagenome</name>
    <dbReference type="NCBI Taxonomy" id="449393"/>
    <lineage>
        <taxon>unclassified sequences</taxon>
        <taxon>metagenomes</taxon>
        <taxon>ecological metagenomes</taxon>
    </lineage>
</organism>
<dbReference type="AlphaFoldDB" id="A0A6J7PHA5"/>
<gene>
    <name evidence="2" type="ORF">UFOPK3992_00905</name>
</gene>
<sequence length="242" mass="24807">MVERRPGGCQSRIGRAGLLDARHVGAATEAEAGVHVALAHPEGGEVDGEDHCLGAGLDGQLHHGSVESPVLECVQLEPPAKSGDAGEVGKAARGERGVAVAHTRGRSGTRDHHAAVGFDVALEAHRSHHEWHGIGGSDDRGGEVHLSGAGQHARSHLDVVPGCGIPLEGHASAGTPVDVALKPDGLHQAKGEAVVLNGAQVWHGKSIARPRALRSAGAASYHGAALCPARHDSWDAGRRHGP</sequence>
<reference evidence="2" key="1">
    <citation type="submission" date="2020-05" db="EMBL/GenBank/DDBJ databases">
        <authorList>
            <person name="Chiriac C."/>
            <person name="Salcher M."/>
            <person name="Ghai R."/>
            <person name="Kavagutti S V."/>
        </authorList>
    </citation>
    <scope>NUCLEOTIDE SEQUENCE</scope>
</reference>
<evidence type="ECO:0000256" key="1">
    <source>
        <dbReference type="SAM" id="MobiDB-lite"/>
    </source>
</evidence>
<protein>
    <submittedName>
        <fullName evidence="2">Unannotated protein</fullName>
    </submittedName>
</protein>
<dbReference type="EMBL" id="CAFBOZ010000114">
    <property type="protein sequence ID" value="CAB5004737.1"/>
    <property type="molecule type" value="Genomic_DNA"/>
</dbReference>
<evidence type="ECO:0000313" key="2">
    <source>
        <dbReference type="EMBL" id="CAB5004737.1"/>
    </source>
</evidence>
<proteinExistence type="predicted"/>